<keyword evidence="10" id="KW-0833">Ubl conjugation pathway</keyword>
<dbReference type="Pfam" id="PF01302">
    <property type="entry name" value="CAP_GLY"/>
    <property type="match status" value="2"/>
</dbReference>
<evidence type="ECO:0000256" key="13">
    <source>
        <dbReference type="ARBA" id="ARBA00022833"/>
    </source>
</evidence>
<dbReference type="PROSITE" id="PS50235">
    <property type="entry name" value="USP_3"/>
    <property type="match status" value="1"/>
</dbReference>
<evidence type="ECO:0000256" key="2">
    <source>
        <dbReference type="ARBA" id="ARBA00004300"/>
    </source>
</evidence>
<dbReference type="InterPro" id="IPR036859">
    <property type="entry name" value="CAP-Gly_dom_sf"/>
</dbReference>
<dbReference type="EC" id="3.4.19.12" evidence="5"/>
<feature type="domain" description="Death" evidence="15">
    <location>
        <begin position="1163"/>
        <end position="1245"/>
    </location>
</feature>
<dbReference type="InterPro" id="IPR011029">
    <property type="entry name" value="DEATH-like_dom_sf"/>
</dbReference>
<reference evidence="18" key="1">
    <citation type="submission" date="2022-11" db="UniProtKB">
        <authorList>
            <consortium name="EnsemblMetazoa"/>
        </authorList>
    </citation>
    <scope>IDENTIFICATION</scope>
</reference>
<protein>
    <recommendedName>
        <fullName evidence="5">ubiquitinyl hydrolase 1</fullName>
        <ecNumber evidence="5">3.4.19.12</ecNumber>
    </recommendedName>
</protein>
<evidence type="ECO:0000256" key="7">
    <source>
        <dbReference type="ARBA" id="ARBA00022553"/>
    </source>
</evidence>
<dbReference type="OrthoDB" id="6287070at2759"/>
<feature type="compositionally biased region" description="Basic and acidic residues" evidence="14">
    <location>
        <begin position="670"/>
        <end position="691"/>
    </location>
</feature>
<evidence type="ECO:0000256" key="1">
    <source>
        <dbReference type="ARBA" id="ARBA00000707"/>
    </source>
</evidence>
<proteinExistence type="inferred from homology"/>
<keyword evidence="13" id="KW-0862">Zinc</keyword>
<feature type="compositionally biased region" description="Basic and acidic residues" evidence="14">
    <location>
        <begin position="558"/>
        <end position="582"/>
    </location>
</feature>
<keyword evidence="12" id="KW-0788">Thiol protease</keyword>
<dbReference type="SMART" id="SM00005">
    <property type="entry name" value="DEATH"/>
    <property type="match status" value="3"/>
</dbReference>
<feature type="compositionally biased region" description="Basic and acidic residues" evidence="14">
    <location>
        <begin position="713"/>
        <end position="737"/>
    </location>
</feature>
<keyword evidence="6" id="KW-0963">Cytoplasm</keyword>
<keyword evidence="9" id="KW-0479">Metal-binding</keyword>
<evidence type="ECO:0000313" key="18">
    <source>
        <dbReference type="EnsemblMetazoa" id="XP_038067691.1"/>
    </source>
</evidence>
<dbReference type="InterPro" id="IPR038765">
    <property type="entry name" value="Papain-like_cys_pep_sf"/>
</dbReference>
<evidence type="ECO:0000256" key="10">
    <source>
        <dbReference type="ARBA" id="ARBA00022786"/>
    </source>
</evidence>
<keyword evidence="11" id="KW-0378">Hydrolase</keyword>
<dbReference type="SUPFAM" id="SSF74924">
    <property type="entry name" value="Cap-Gly domain"/>
    <property type="match status" value="2"/>
</dbReference>
<comment type="subcellular location">
    <subcellularLocation>
        <location evidence="2">Cytoplasm</location>
        <location evidence="2">Cytoskeleton</location>
        <location evidence="2">Microtubule organizing center</location>
        <location evidence="2">Centrosome</location>
    </subcellularLocation>
    <subcellularLocation>
        <location evidence="3">Cytoplasm</location>
        <location evidence="3">Perinuclear region</location>
    </subcellularLocation>
</comment>
<evidence type="ECO:0000256" key="8">
    <source>
        <dbReference type="ARBA" id="ARBA00022670"/>
    </source>
</evidence>
<evidence type="ECO:0000259" key="16">
    <source>
        <dbReference type="PROSITE" id="PS50235"/>
    </source>
</evidence>
<dbReference type="GO" id="GO:0006508">
    <property type="term" value="P:proteolysis"/>
    <property type="evidence" value="ECO:0007669"/>
    <property type="project" value="UniProtKB-KW"/>
</dbReference>
<evidence type="ECO:0000256" key="9">
    <source>
        <dbReference type="ARBA" id="ARBA00022723"/>
    </source>
</evidence>
<accession>A0A914AWQ4</accession>
<feature type="compositionally biased region" description="Basic and acidic residues" evidence="14">
    <location>
        <begin position="472"/>
        <end position="493"/>
    </location>
</feature>
<evidence type="ECO:0000259" key="15">
    <source>
        <dbReference type="PROSITE" id="PS50017"/>
    </source>
</evidence>
<feature type="compositionally biased region" description="Basic and acidic residues" evidence="14">
    <location>
        <begin position="429"/>
        <end position="446"/>
    </location>
</feature>
<dbReference type="Proteomes" id="UP000887568">
    <property type="component" value="Unplaced"/>
</dbReference>
<dbReference type="Gene3D" id="3.90.70.10">
    <property type="entry name" value="Cysteine proteinases"/>
    <property type="match status" value="1"/>
</dbReference>
<dbReference type="GO" id="GO:0046872">
    <property type="term" value="F:metal ion binding"/>
    <property type="evidence" value="ECO:0007669"/>
    <property type="project" value="UniProtKB-KW"/>
</dbReference>
<dbReference type="PROSITE" id="PS50017">
    <property type="entry name" value="DEATH_DOMAIN"/>
    <property type="match status" value="3"/>
</dbReference>
<dbReference type="RefSeq" id="XP_038067691.1">
    <property type="nucleotide sequence ID" value="XM_038211763.1"/>
</dbReference>
<dbReference type="SMART" id="SM01052">
    <property type="entry name" value="CAP_GLY"/>
    <property type="match status" value="2"/>
</dbReference>
<feature type="domain" description="Death" evidence="15">
    <location>
        <begin position="1246"/>
        <end position="1330"/>
    </location>
</feature>
<feature type="compositionally biased region" description="Basic and acidic residues" evidence="14">
    <location>
        <begin position="360"/>
        <end position="381"/>
    </location>
</feature>
<organism evidence="18 19">
    <name type="scientific">Patiria miniata</name>
    <name type="common">Bat star</name>
    <name type="synonym">Asterina miniata</name>
    <dbReference type="NCBI Taxonomy" id="46514"/>
    <lineage>
        <taxon>Eukaryota</taxon>
        <taxon>Metazoa</taxon>
        <taxon>Echinodermata</taxon>
        <taxon>Eleutherozoa</taxon>
        <taxon>Asterozoa</taxon>
        <taxon>Asteroidea</taxon>
        <taxon>Valvatacea</taxon>
        <taxon>Valvatida</taxon>
        <taxon>Asterinidae</taxon>
        <taxon>Patiria</taxon>
    </lineage>
</organism>
<comment type="similarity">
    <text evidence="4">Belongs to the peptidase C19 family.</text>
</comment>
<dbReference type="CDD" id="cd01670">
    <property type="entry name" value="Death"/>
    <property type="match status" value="5"/>
</dbReference>
<dbReference type="PROSITE" id="PS50245">
    <property type="entry name" value="CAP_GLY_2"/>
    <property type="match status" value="1"/>
</dbReference>
<dbReference type="EnsemblMetazoa" id="XM_038211763.1">
    <property type="protein sequence ID" value="XP_038067691.1"/>
    <property type="gene ID" value="LOC119737423"/>
</dbReference>
<evidence type="ECO:0000256" key="14">
    <source>
        <dbReference type="SAM" id="MobiDB-lite"/>
    </source>
</evidence>
<feature type="compositionally biased region" description="Basic and acidic residues" evidence="14">
    <location>
        <begin position="1344"/>
        <end position="1354"/>
    </location>
</feature>
<feature type="compositionally biased region" description="Basic and acidic residues" evidence="14">
    <location>
        <begin position="782"/>
        <end position="799"/>
    </location>
</feature>
<feature type="compositionally biased region" description="Basic and acidic residues" evidence="14">
    <location>
        <begin position="317"/>
        <end position="334"/>
    </location>
</feature>
<dbReference type="SUPFAM" id="SSF47986">
    <property type="entry name" value="DEATH domain"/>
    <property type="match status" value="4"/>
</dbReference>
<dbReference type="InterPro" id="IPR000938">
    <property type="entry name" value="CAP-Gly_domain"/>
</dbReference>
<dbReference type="GO" id="GO:0005813">
    <property type="term" value="C:centrosome"/>
    <property type="evidence" value="ECO:0007669"/>
    <property type="project" value="UniProtKB-SubCell"/>
</dbReference>
<feature type="compositionally biased region" description="Basic and acidic residues" evidence="14">
    <location>
        <begin position="937"/>
        <end position="954"/>
    </location>
</feature>
<evidence type="ECO:0000256" key="11">
    <source>
        <dbReference type="ARBA" id="ARBA00022801"/>
    </source>
</evidence>
<feature type="domain" description="USP" evidence="16">
    <location>
        <begin position="1609"/>
        <end position="1985"/>
    </location>
</feature>
<dbReference type="PANTHER" id="PTHR11830">
    <property type="entry name" value="40S RIBOSOMAL PROTEIN S3A"/>
    <property type="match status" value="1"/>
</dbReference>
<dbReference type="Pfam" id="PF00531">
    <property type="entry name" value="Death"/>
    <property type="match status" value="3"/>
</dbReference>
<dbReference type="GO" id="GO:0004843">
    <property type="term" value="F:cysteine-type deubiquitinase activity"/>
    <property type="evidence" value="ECO:0007669"/>
    <property type="project" value="UniProtKB-EC"/>
</dbReference>
<feature type="domain" description="Death" evidence="15">
    <location>
        <begin position="1007"/>
        <end position="1076"/>
    </location>
</feature>
<dbReference type="SUPFAM" id="SSF54001">
    <property type="entry name" value="Cysteine proteinases"/>
    <property type="match status" value="1"/>
</dbReference>
<dbReference type="GeneID" id="119737423"/>
<feature type="compositionally biased region" description="Basic and acidic residues" evidence="14">
    <location>
        <begin position="825"/>
        <end position="846"/>
    </location>
</feature>
<keyword evidence="19" id="KW-1185">Reference proteome</keyword>
<feature type="region of interest" description="Disordered" evidence="14">
    <location>
        <begin position="1334"/>
        <end position="1354"/>
    </location>
</feature>
<dbReference type="InterPro" id="IPR028889">
    <property type="entry name" value="USP"/>
</dbReference>
<evidence type="ECO:0000256" key="5">
    <source>
        <dbReference type="ARBA" id="ARBA00012759"/>
    </source>
</evidence>
<dbReference type="Gene3D" id="2.30.30.190">
    <property type="entry name" value="CAP Gly-rich-like domain"/>
    <property type="match status" value="2"/>
</dbReference>
<name>A0A914AWQ4_PATMI</name>
<evidence type="ECO:0000256" key="3">
    <source>
        <dbReference type="ARBA" id="ARBA00004556"/>
    </source>
</evidence>
<dbReference type="Gene3D" id="1.10.533.10">
    <property type="entry name" value="Death Domain, Fas"/>
    <property type="match status" value="5"/>
</dbReference>
<evidence type="ECO:0000256" key="6">
    <source>
        <dbReference type="ARBA" id="ARBA00022490"/>
    </source>
</evidence>
<dbReference type="GO" id="GO:0048471">
    <property type="term" value="C:perinuclear region of cytoplasm"/>
    <property type="evidence" value="ECO:0007669"/>
    <property type="project" value="UniProtKB-SubCell"/>
</dbReference>
<feature type="compositionally biased region" description="Basic and acidic residues" evidence="14">
    <location>
        <begin position="515"/>
        <end position="536"/>
    </location>
</feature>
<feature type="compositionally biased region" description="Basic and acidic residues" evidence="14">
    <location>
        <begin position="868"/>
        <end position="892"/>
    </location>
</feature>
<sequence length="1991" mass="225533">MVGGLSYGDVVKGSKRADAKRFVVEPLSGDMQFQCSSLEIGRITGLERDLLRAISVNSDRFNIYQDSDLLPYAQGLKEGSRVKVRHRNDSVSPYEEVAALVQYIGPLSETKMGTQFGLELMDDAYRGQGTSDGIYGKCRYFQTDPDCAVFVPISKLVPPSTSQGASYLYENVPRSKQELPNQPSELTSVGDIKKGTTVYLQVGNSMRRGRVVYMIVPHKETEPYATVEMPKKDGDRMWNGMHRGYHVFTPRNEVFTKFVPANNLTTLAPEEYQDLYTKEPSPSLPSKAKNNGKKPSEPFWAAKNMPRKTPSPYGSSEKLDKGSHKPSGGRRDVSDSYNPESFFVANNKPRKTPSPYGSSEKLDKGSHKPSGGRRDVSDRYFQEYQDLYTKEPSPSLPSTVKNKGKKPSEPFWAAKNKPRKTPSPYGSSEKLDKGSHKPSGGRRDVSESYNPESFFVANNKPRKTPSLYGSSEKLDKGSHNPSGGKRDVSDRYYQESFFVANNKPRKTPSLYGSSEKLDKGSHNPSGGKRDVSDRYYQESFFVANNKPRKTPSPYGSSEKLDKGSHKPSGGRRDVSDSSKPEYQDLYTKEPSPSLPSTAKNKGKKPSEPFWAAKNKPRKTPSPYGSSEKLDKGSHKPSGGRRDVSESYNPESFFVANNKPRKTPSLYGSSEKLDKGSHNPSGGKRDVSDRYYQESFFVANNKPRKTPSPYGSSEKLDKGSHKPSGGRRDVSDSSKPEYQDLYTKEPSPSLPSTAKNKGKKPSEPFWAAKNKPRKTPSPYGSSEKLDKGSHKPSGGRRDVSESYNPESFFVANNKPRKTPSLYGSSEKLDKGSHNPSGGKRDVSDRYYQESFFVANNKPRKTPSPYGSSEKLDKGSHKPSGGRRDVSDSSKPEYQDLYTKEPSPSLPSTAKNKGKKPSEPFWAAKNKPRKTPSPYGSSEKLDKGSHKPSGGRRDVSDSYNPESFFGSSEKLGKGSHKPSGGRRDVSDSYNPDFLEEDVVEEVVKTICKDWRTVGFSLYLRREEMDRIAADCETEKERTAEMLRAWQRKGTGYDNISRLADACRRCNFSELANKLDQGLDETLLCKIASDIPPEKARVFGMFLNFSDEEMDLFEVETPHPLPRLRFMLAKWRTRQSHNSDKIMLLSNALQSCGLRQLALEVARGLDDDIMLSFAVHIGHNWKILATTLHLDVNVIKQLADFSEDKQPYQMLMLWRRRQDRSVDVLGALAKGLRDSGLPDLAYDLVQGVTDEMLGKLAVMIGDKWEAVAQFLGFNEEELKELKSDRNAETVTITNMLTKWRERHDYTRDRFGFLMEALRACGLGNIAESFEEDRRRLEQSKKVAPSAKTEEHPGYAKDKDRLERNLDREILVKVSQHVNFRELCRVIDFPTEDAIYIKKSYRRNEQRVFQVLDSWKRRGEGGNRSMSELLQVLAQLGCKPAVIDEIMRKDAADDKEEVNPMKQHPAEYTTIIFPSLTDEPQDEPCNPDLEVNSMVEVKPSDKTLFGVIRWIGVLVGSKSNKPVAGIELESSIDHGATDGTFNKQHYFQCEPNKAIFVYLSKCRPDSRVLSQAQTLSSTKRQTSQDFGGFASPLVEGFIDPPLRLRPEFVGMWKGIQGDQNSCYLDCTLFSMFAYNGVFDPLLRHTQGQGDLQEYEKVQKTLRESIANPLRKNGFVRADRILQLREHLDQLGTTKSLMSEKKDPEEFLHTLLSEVFKSRTLLKIRHGANKEVDESNIYQIFLDKDESFTLPTVEQLLLQSFQEHDLKLVETPSCLIVQMPRCDKDYKMYNRILPSLQLDVTNIIEEYPRQCIVCGNLAVFECSECKSEEALVDTTHIKNYCDSCFNMMHIGTHREHHQPTLLTIPDYFLKEFLSKTKEKGFSEEEVDQHRQRLLPYKMMDLFAVICIRTSRYVAFVKAGREKDSEWVFFDSMADRQGDQQGYYIPQITHLKDFWKWVDVGHIKARIKAKQLTEIMERLLGDAYICMYSDSEQYHQT</sequence>
<comment type="catalytic activity">
    <reaction evidence="1">
        <text>Thiol-dependent hydrolysis of ester, thioester, amide, peptide and isopeptide bonds formed by the C-terminal Gly of ubiquitin (a 76-residue protein attached to proteins as an intracellular targeting signal).</text>
        <dbReference type="EC" id="3.4.19.12"/>
    </reaction>
</comment>
<evidence type="ECO:0000256" key="12">
    <source>
        <dbReference type="ARBA" id="ARBA00022807"/>
    </source>
</evidence>
<feature type="domain" description="CAP-Gly" evidence="17">
    <location>
        <begin position="1520"/>
        <end position="1554"/>
    </location>
</feature>
<evidence type="ECO:0000256" key="4">
    <source>
        <dbReference type="ARBA" id="ARBA00009085"/>
    </source>
</evidence>
<feature type="compositionally biased region" description="Basic and acidic residues" evidence="14">
    <location>
        <begin position="627"/>
        <end position="644"/>
    </location>
</feature>
<evidence type="ECO:0000313" key="19">
    <source>
        <dbReference type="Proteomes" id="UP000887568"/>
    </source>
</evidence>
<dbReference type="InterPro" id="IPR000488">
    <property type="entry name" value="Death_dom"/>
</dbReference>
<feature type="region of interest" description="Disordered" evidence="14">
    <location>
        <begin position="276"/>
        <end position="987"/>
    </location>
</feature>
<keyword evidence="8" id="KW-0645">Protease</keyword>
<dbReference type="GO" id="GO:0007165">
    <property type="term" value="P:signal transduction"/>
    <property type="evidence" value="ECO:0007669"/>
    <property type="project" value="InterPro"/>
</dbReference>
<keyword evidence="7" id="KW-0597">Phosphoprotein</keyword>
<evidence type="ECO:0000259" key="17">
    <source>
        <dbReference type="PROSITE" id="PS50245"/>
    </source>
</evidence>